<proteinExistence type="predicted"/>
<dbReference type="OrthoDB" id="1429200at2"/>
<dbReference type="Proteomes" id="UP000186551">
    <property type="component" value="Unassembled WGS sequence"/>
</dbReference>
<name>A0A1Q5P889_9BACT</name>
<evidence type="ECO:0000313" key="1">
    <source>
        <dbReference type="EMBL" id="OKL38489.1"/>
    </source>
</evidence>
<dbReference type="AlphaFoldDB" id="A0A1Q5P889"/>
<gene>
    <name evidence="1" type="ORF">A3841_07175</name>
</gene>
<dbReference type="STRING" id="1797110.A3841_07175"/>
<reference evidence="1 2" key="1">
    <citation type="submission" date="2016-03" db="EMBL/GenBank/DDBJ databases">
        <title>Genome sequence of Pontibacter sp. nov., of the family cytophagaceae, isolated from marine sediment of the Yellow Sea, China.</title>
        <authorList>
            <person name="Zhang G."/>
            <person name="Zhang R."/>
        </authorList>
    </citation>
    <scope>NUCLEOTIDE SEQUENCE [LARGE SCALE GENOMIC DNA]</scope>
    <source>
        <strain evidence="1 2">S10-8</strain>
    </source>
</reference>
<dbReference type="EMBL" id="LVWA01000013">
    <property type="protein sequence ID" value="OKL38489.1"/>
    <property type="molecule type" value="Genomic_DNA"/>
</dbReference>
<sequence length="200" mass="23603">MKLKLIAILSSVLLFSCNTWYYKLDENYKAYIPYEGNEILIFKSTKGKVDTTFLNGIHKYDGCYDDALDIFTQYCEGYYLECTSTDPNYDRYLSHKQLVSVTTSREKVPYIHFDITLKGSWFYGGFKGYKLDSLISSSNTILEIDGISYNDVKIIEADEYAKRFKQRDNYVERFYWSLKYGFLGLDKKEENWRLIKKTKS</sequence>
<evidence type="ECO:0000313" key="2">
    <source>
        <dbReference type="Proteomes" id="UP000186551"/>
    </source>
</evidence>
<comment type="caution">
    <text evidence="1">The sequence shown here is derived from an EMBL/GenBank/DDBJ whole genome shotgun (WGS) entry which is preliminary data.</text>
</comment>
<dbReference type="RefSeq" id="WP_073855212.1">
    <property type="nucleotide sequence ID" value="NZ_LVWA01000013.1"/>
</dbReference>
<dbReference type="PROSITE" id="PS51257">
    <property type="entry name" value="PROKAR_LIPOPROTEIN"/>
    <property type="match status" value="1"/>
</dbReference>
<organism evidence="1 2">
    <name type="scientific">Pontibacter flavimaris</name>
    <dbReference type="NCBI Taxonomy" id="1797110"/>
    <lineage>
        <taxon>Bacteria</taxon>
        <taxon>Pseudomonadati</taxon>
        <taxon>Bacteroidota</taxon>
        <taxon>Cytophagia</taxon>
        <taxon>Cytophagales</taxon>
        <taxon>Hymenobacteraceae</taxon>
        <taxon>Pontibacter</taxon>
    </lineage>
</organism>
<keyword evidence="2" id="KW-1185">Reference proteome</keyword>
<accession>A0A1Q5P889</accession>
<evidence type="ECO:0008006" key="3">
    <source>
        <dbReference type="Google" id="ProtNLM"/>
    </source>
</evidence>
<protein>
    <recommendedName>
        <fullName evidence="3">Lipoprotein</fullName>
    </recommendedName>
</protein>